<accession>A0A5C6PLD0</accession>
<sequence>MLRSLLVLVLCAVCASTERQRKKKANPVPSLARGWGESLEWAKSYEEGLAKMVKSGKPLMVIHHKEDCQFSQALKKVFAAEKSIQKMAKEHFVMLNTVEETWDPNMTPDGSYVPRILFVDPSMTVRTEIKGKYSNRQYTYEPGDMAHLLQSMKQAKVRLHTEF</sequence>
<dbReference type="Pfam" id="PF13899">
    <property type="entry name" value="Thioredoxin_7"/>
    <property type="match status" value="1"/>
</dbReference>
<feature type="signal peptide" evidence="3">
    <location>
        <begin position="1"/>
        <end position="17"/>
    </location>
</feature>
<name>A0A5C6PLD0_9TELE</name>
<dbReference type="Proteomes" id="UP000324091">
    <property type="component" value="Chromosome 1"/>
</dbReference>
<evidence type="ECO:0000256" key="2">
    <source>
        <dbReference type="ARBA" id="ARBA00038124"/>
    </source>
</evidence>
<dbReference type="GO" id="GO:0005783">
    <property type="term" value="C:endoplasmic reticulum"/>
    <property type="evidence" value="ECO:0007669"/>
    <property type="project" value="TreeGrafter"/>
</dbReference>
<evidence type="ECO:0000256" key="3">
    <source>
        <dbReference type="SAM" id="SignalP"/>
    </source>
</evidence>
<keyword evidence="1 3" id="KW-0732">Signal</keyword>
<comment type="caution">
    <text evidence="4">The sequence shown here is derived from an EMBL/GenBank/DDBJ whole genome shotgun (WGS) entry which is preliminary data.</text>
</comment>
<dbReference type="PANTHER" id="PTHR15337">
    <property type="entry name" value="ANTERIOR GRADIENT PROTEIN-RELATED"/>
    <property type="match status" value="1"/>
</dbReference>
<evidence type="ECO:0000313" key="5">
    <source>
        <dbReference type="Proteomes" id="UP000324091"/>
    </source>
</evidence>
<dbReference type="InterPro" id="IPR051099">
    <property type="entry name" value="AGR/TXD"/>
</dbReference>
<dbReference type="PANTHER" id="PTHR15337:SF5">
    <property type="entry name" value="ANTERIOR GRADIENT PROTEIN 3"/>
    <property type="match status" value="1"/>
</dbReference>
<dbReference type="Gene3D" id="3.40.30.10">
    <property type="entry name" value="Glutaredoxin"/>
    <property type="match status" value="1"/>
</dbReference>
<dbReference type="AlphaFoldDB" id="A0A5C6PLD0"/>
<dbReference type="FunFam" id="3.40.30.10:FF:000036">
    <property type="entry name" value="anterior gradient protein 2 homolog"/>
    <property type="match status" value="1"/>
</dbReference>
<reference evidence="4 5" key="1">
    <citation type="submission" date="2019-04" db="EMBL/GenBank/DDBJ databases">
        <title>Chromosome genome assembly for Takifugu flavidus.</title>
        <authorList>
            <person name="Xiao S."/>
        </authorList>
    </citation>
    <scope>NUCLEOTIDE SEQUENCE [LARGE SCALE GENOMIC DNA]</scope>
    <source>
        <strain evidence="4">HTHZ2018</strain>
        <tissue evidence="4">Muscle</tissue>
    </source>
</reference>
<evidence type="ECO:0000256" key="1">
    <source>
        <dbReference type="ARBA" id="ARBA00022729"/>
    </source>
</evidence>
<evidence type="ECO:0000313" key="4">
    <source>
        <dbReference type="EMBL" id="TWW80524.1"/>
    </source>
</evidence>
<gene>
    <name evidence="4" type="ORF">D4764_01G0003390</name>
</gene>
<proteinExistence type="inferred from homology"/>
<protein>
    <submittedName>
        <fullName evidence="4">Anterior gradient protein 3</fullName>
    </submittedName>
</protein>
<dbReference type="SUPFAM" id="SSF52833">
    <property type="entry name" value="Thioredoxin-like"/>
    <property type="match status" value="1"/>
</dbReference>
<organism evidence="4 5">
    <name type="scientific">Takifugu flavidus</name>
    <name type="common">sansaifugu</name>
    <dbReference type="NCBI Taxonomy" id="433684"/>
    <lineage>
        <taxon>Eukaryota</taxon>
        <taxon>Metazoa</taxon>
        <taxon>Chordata</taxon>
        <taxon>Craniata</taxon>
        <taxon>Vertebrata</taxon>
        <taxon>Euteleostomi</taxon>
        <taxon>Actinopterygii</taxon>
        <taxon>Neopterygii</taxon>
        <taxon>Teleostei</taxon>
        <taxon>Neoteleostei</taxon>
        <taxon>Acanthomorphata</taxon>
        <taxon>Eupercaria</taxon>
        <taxon>Tetraodontiformes</taxon>
        <taxon>Tetradontoidea</taxon>
        <taxon>Tetraodontidae</taxon>
        <taxon>Takifugu</taxon>
    </lineage>
</organism>
<dbReference type="InterPro" id="IPR036249">
    <property type="entry name" value="Thioredoxin-like_sf"/>
</dbReference>
<dbReference type="EMBL" id="RHFK02000001">
    <property type="protein sequence ID" value="TWW80524.1"/>
    <property type="molecule type" value="Genomic_DNA"/>
</dbReference>
<feature type="chain" id="PRO_5022959263" evidence="3">
    <location>
        <begin position="18"/>
        <end position="163"/>
    </location>
</feature>
<comment type="similarity">
    <text evidence="2">Belongs to the AGR family.</text>
</comment>
<keyword evidence="5" id="KW-1185">Reference proteome</keyword>